<dbReference type="RefSeq" id="WP_087102611.1">
    <property type="nucleotide sequence ID" value="NZ_FWFG01000029.1"/>
</dbReference>
<evidence type="ECO:0000313" key="5">
    <source>
        <dbReference type="Proteomes" id="UP000195981"/>
    </source>
</evidence>
<feature type="transmembrane region" description="Helical" evidence="1">
    <location>
        <begin position="498"/>
        <end position="520"/>
    </location>
</feature>
<evidence type="ECO:0000256" key="1">
    <source>
        <dbReference type="SAM" id="Phobius"/>
    </source>
</evidence>
<gene>
    <name evidence="4" type="ORF">FM110_03230</name>
</gene>
<proteinExistence type="predicted"/>
<dbReference type="EMBL" id="FWFG01000029">
    <property type="protein sequence ID" value="SLM89247.1"/>
    <property type="molecule type" value="Genomic_DNA"/>
</dbReference>
<sequence>MTESSRAPRRRRVAAALGGAVLTGALALAPQAALAEGETIADHAVTAAEGESVTIDLLRDSSGIAPGSARLLLDGLPPGSTLTADGRRAVVPEQGTWQVSADGTAVVFTPFASRLGIEPNPIRYSALSKAGDPVGPGLVTVSTPVIPDMVRSAPYGEPVAFPVAETVQKVDAQTLELSGLPGASATTTGDDGTTVTVQGQGTWTLDRAEGTVTFAPESAEVRAVAPILVSGRSAEGEQASQAMLEIGYPRLTDREIAEGPDDQVQLDLMEGTRNVRADSLRFDASAAPQGSEVSADGLRLTVPEQGTWTIDPGTATAAFEPVKGLEASPSPVAYSAQGMYADNTTTALLLVQFTPSPPTARADELRGRPGQQVQVDLLANDTPGSASMPLRPASVRISAPVSQDVPQLAADDGMRLVVPGEGTYTVRGDGVLTFAPAADFRGRTSPIEYRVTDAAGIAVTASVTVDIDPQSPVIEMRRDSGGINSMLEGLRAPRTSTFTVFSTFAALLLFSGAVSLWIGARMESDRRSL</sequence>
<dbReference type="NCBIfam" id="TIGR04225">
    <property type="entry name" value="CshA_fibril_rpt"/>
    <property type="match status" value="1"/>
</dbReference>
<organism evidence="4 5">
    <name type="scientific">Brachybacterium nesterenkovii</name>
    <dbReference type="NCBI Taxonomy" id="47847"/>
    <lineage>
        <taxon>Bacteria</taxon>
        <taxon>Bacillati</taxon>
        <taxon>Actinomycetota</taxon>
        <taxon>Actinomycetes</taxon>
        <taxon>Micrococcales</taxon>
        <taxon>Dermabacteraceae</taxon>
        <taxon>Brachybacterium</taxon>
    </lineage>
</organism>
<feature type="signal peptide" evidence="2">
    <location>
        <begin position="1"/>
        <end position="35"/>
    </location>
</feature>
<reference evidence="4 5" key="1">
    <citation type="submission" date="2017-02" db="EMBL/GenBank/DDBJ databases">
        <authorList>
            <person name="Peterson S.W."/>
        </authorList>
    </citation>
    <scope>NUCLEOTIDE SEQUENCE [LARGE SCALE GENOMIC DNA]</scope>
    <source>
        <strain evidence="4 5">CIP104813</strain>
    </source>
</reference>
<evidence type="ECO:0000313" key="4">
    <source>
        <dbReference type="EMBL" id="SLM89247.1"/>
    </source>
</evidence>
<name>A0A1X6WV57_9MICO</name>
<keyword evidence="1" id="KW-1133">Transmembrane helix</keyword>
<feature type="domain" description="CshA" evidence="3">
    <location>
        <begin position="357"/>
        <end position="465"/>
    </location>
</feature>
<keyword evidence="5" id="KW-1185">Reference proteome</keyword>
<dbReference type="PROSITE" id="PS51318">
    <property type="entry name" value="TAT"/>
    <property type="match status" value="1"/>
</dbReference>
<keyword evidence="2" id="KW-0732">Signal</keyword>
<evidence type="ECO:0000256" key="2">
    <source>
        <dbReference type="SAM" id="SignalP"/>
    </source>
</evidence>
<dbReference type="Pfam" id="PF19076">
    <property type="entry name" value="CshA_repeat"/>
    <property type="match status" value="1"/>
</dbReference>
<dbReference type="InterPro" id="IPR006311">
    <property type="entry name" value="TAT_signal"/>
</dbReference>
<dbReference type="Proteomes" id="UP000195981">
    <property type="component" value="Unassembled WGS sequence"/>
</dbReference>
<dbReference type="AlphaFoldDB" id="A0A1X6WV57"/>
<evidence type="ECO:0000259" key="3">
    <source>
        <dbReference type="Pfam" id="PF19076"/>
    </source>
</evidence>
<keyword evidence="1" id="KW-0472">Membrane</keyword>
<dbReference type="InterPro" id="IPR026395">
    <property type="entry name" value="CshA_fibril"/>
</dbReference>
<keyword evidence="1" id="KW-0812">Transmembrane</keyword>
<protein>
    <submittedName>
        <fullName evidence="4">Putative hemagglutinin/hemolysin-related protein</fullName>
    </submittedName>
</protein>
<dbReference type="OrthoDB" id="3795101at2"/>
<accession>A0A1X6WV57</accession>
<feature type="chain" id="PRO_5012846699" evidence="2">
    <location>
        <begin position="36"/>
        <end position="529"/>
    </location>
</feature>